<proteinExistence type="predicted"/>
<feature type="region of interest" description="Disordered" evidence="1">
    <location>
        <begin position="480"/>
        <end position="529"/>
    </location>
</feature>
<evidence type="ECO:0000313" key="3">
    <source>
        <dbReference type="Proteomes" id="UP000799291"/>
    </source>
</evidence>
<feature type="compositionally biased region" description="Basic and acidic residues" evidence="1">
    <location>
        <begin position="390"/>
        <end position="410"/>
    </location>
</feature>
<feature type="compositionally biased region" description="Gly residues" evidence="1">
    <location>
        <begin position="277"/>
        <end position="296"/>
    </location>
</feature>
<feature type="compositionally biased region" description="Basic and acidic residues" evidence="1">
    <location>
        <begin position="203"/>
        <end position="216"/>
    </location>
</feature>
<name>A0A6G1IWJ1_9PLEO</name>
<evidence type="ECO:0000256" key="1">
    <source>
        <dbReference type="SAM" id="MobiDB-lite"/>
    </source>
</evidence>
<dbReference type="Proteomes" id="UP000799291">
    <property type="component" value="Unassembled WGS sequence"/>
</dbReference>
<feature type="compositionally biased region" description="Polar residues" evidence="1">
    <location>
        <begin position="499"/>
        <end position="515"/>
    </location>
</feature>
<reference evidence="2" key="1">
    <citation type="journal article" date="2020" name="Stud. Mycol.">
        <title>101 Dothideomycetes genomes: a test case for predicting lifestyles and emergence of pathogens.</title>
        <authorList>
            <person name="Haridas S."/>
            <person name="Albert R."/>
            <person name="Binder M."/>
            <person name="Bloem J."/>
            <person name="Labutti K."/>
            <person name="Salamov A."/>
            <person name="Andreopoulos B."/>
            <person name="Baker S."/>
            <person name="Barry K."/>
            <person name="Bills G."/>
            <person name="Bluhm B."/>
            <person name="Cannon C."/>
            <person name="Castanera R."/>
            <person name="Culley D."/>
            <person name="Daum C."/>
            <person name="Ezra D."/>
            <person name="Gonzalez J."/>
            <person name="Henrissat B."/>
            <person name="Kuo A."/>
            <person name="Liang C."/>
            <person name="Lipzen A."/>
            <person name="Lutzoni F."/>
            <person name="Magnuson J."/>
            <person name="Mondo S."/>
            <person name="Nolan M."/>
            <person name="Ohm R."/>
            <person name="Pangilinan J."/>
            <person name="Park H.-J."/>
            <person name="Ramirez L."/>
            <person name="Alfaro M."/>
            <person name="Sun H."/>
            <person name="Tritt A."/>
            <person name="Yoshinaga Y."/>
            <person name="Zwiers L.-H."/>
            <person name="Turgeon B."/>
            <person name="Goodwin S."/>
            <person name="Spatafora J."/>
            <person name="Crous P."/>
            <person name="Grigoriev I."/>
        </authorList>
    </citation>
    <scope>NUCLEOTIDE SEQUENCE</scope>
    <source>
        <strain evidence="2">CBS 122367</strain>
    </source>
</reference>
<dbReference type="OrthoDB" id="5427780at2759"/>
<feature type="compositionally biased region" description="Basic and acidic residues" evidence="1">
    <location>
        <begin position="116"/>
        <end position="140"/>
    </location>
</feature>
<feature type="compositionally biased region" description="Pro residues" evidence="1">
    <location>
        <begin position="482"/>
        <end position="493"/>
    </location>
</feature>
<feature type="region of interest" description="Disordered" evidence="1">
    <location>
        <begin position="1"/>
        <end position="41"/>
    </location>
</feature>
<keyword evidence="3" id="KW-1185">Reference proteome</keyword>
<evidence type="ECO:0000313" key="2">
    <source>
        <dbReference type="EMBL" id="KAF2682301.1"/>
    </source>
</evidence>
<feature type="compositionally biased region" description="Gly residues" evidence="1">
    <location>
        <begin position="245"/>
        <end position="263"/>
    </location>
</feature>
<feature type="compositionally biased region" description="Low complexity" evidence="1">
    <location>
        <begin position="516"/>
        <end position="528"/>
    </location>
</feature>
<evidence type="ECO:0008006" key="4">
    <source>
        <dbReference type="Google" id="ProtNLM"/>
    </source>
</evidence>
<sequence>MAPNEPPRRISMGWILGVSNKPFKESKPPSPPRPPKPNEYVKMMTTPGAILEWAASDGRRNALNGKGKVRLTAALAGVPPKEPSKEVETKAPSLKAASEAGFGDLLGAFAGDDTANDTKKEFNDTSNQKNDKSSKNDKSNTHGFTEADDAKLMELKNSEANHPWAHIATELGKELGLCKARFGQIKPKDWRPPKASGGGGGGGKKDKGKEQKKDETSGDTANAWGGGNDAWGATSGEEKKEGSGDAAGGTSGGGGGGGWGDTIGGDNKQDGDTANAWGGGNSGDAWGGADNSGGVGDTARGNNDKSSKKSAKSKAGSNADDPWNIAGENSGGDAWGAAAANTSGADPWNTGANNNGPATGVFNASWEIPAPADKPASRAGSAKNAVKHSSSKDKDKDNGSKEAAHHEDSKSTYPAPIDIRLYPDDTFSASDLKQIARILHQDRAMLSSISHRNPRPPQAPWASEKFRPCATPVLLAIAASKPPTPSHPIPHRAPLPAAQTPQNTAASSASFARTLSPSNSSRASPQSAIDSGRQARKVFAVVLVDVVERVDVRRFLCVDIQRLQIRQLRAAVTEELTDLVARHDFVVLAFRKDEHFEGLGEAPTQVGRVVGVVGVLVPFGVLEEEEACPHFWDGVEDLEGSEFVEKFHQFSGCEVPRPDILIATAVEQRSQPTTRIEKFLHLVSRYGAVLQGKPLQAQQAWVELQRNKLLHHGSPDVRPPPGTT</sequence>
<gene>
    <name evidence="2" type="ORF">K458DRAFT_406036</name>
</gene>
<organism evidence="2 3">
    <name type="scientific">Lentithecium fluviatile CBS 122367</name>
    <dbReference type="NCBI Taxonomy" id="1168545"/>
    <lineage>
        <taxon>Eukaryota</taxon>
        <taxon>Fungi</taxon>
        <taxon>Dikarya</taxon>
        <taxon>Ascomycota</taxon>
        <taxon>Pezizomycotina</taxon>
        <taxon>Dothideomycetes</taxon>
        <taxon>Pleosporomycetidae</taxon>
        <taxon>Pleosporales</taxon>
        <taxon>Massarineae</taxon>
        <taxon>Lentitheciaceae</taxon>
        <taxon>Lentithecium</taxon>
    </lineage>
</organism>
<feature type="region of interest" description="Disordered" evidence="1">
    <location>
        <begin position="105"/>
        <end position="156"/>
    </location>
</feature>
<protein>
    <recommendedName>
        <fullName evidence="4">Myb-like domain-containing protein</fullName>
    </recommendedName>
</protein>
<feature type="compositionally biased region" description="Low complexity" evidence="1">
    <location>
        <begin position="335"/>
        <end position="360"/>
    </location>
</feature>
<feature type="compositionally biased region" description="Pro residues" evidence="1">
    <location>
        <begin position="28"/>
        <end position="37"/>
    </location>
</feature>
<dbReference type="EMBL" id="MU005588">
    <property type="protein sequence ID" value="KAF2682301.1"/>
    <property type="molecule type" value="Genomic_DNA"/>
</dbReference>
<dbReference type="AlphaFoldDB" id="A0A6G1IWJ1"/>
<feature type="region of interest" description="Disordered" evidence="1">
    <location>
        <begin position="183"/>
        <end position="420"/>
    </location>
</feature>
<accession>A0A6G1IWJ1</accession>